<keyword evidence="4 10" id="KW-0067">ATP-binding</keyword>
<dbReference type="Gene3D" id="1.20.1560.10">
    <property type="entry name" value="ABC transporter type 1, transmembrane domain"/>
    <property type="match status" value="1"/>
</dbReference>
<evidence type="ECO:0000256" key="4">
    <source>
        <dbReference type="ARBA" id="ARBA00022840"/>
    </source>
</evidence>
<organism evidence="10 11">
    <name type="scientific">Aminipila butyrica</name>
    <dbReference type="NCBI Taxonomy" id="433296"/>
    <lineage>
        <taxon>Bacteria</taxon>
        <taxon>Bacillati</taxon>
        <taxon>Bacillota</taxon>
        <taxon>Clostridia</taxon>
        <taxon>Peptostreptococcales</taxon>
        <taxon>Anaerovoracaceae</taxon>
        <taxon>Aminipila</taxon>
    </lineage>
</organism>
<feature type="transmembrane region" description="Helical" evidence="7">
    <location>
        <begin position="255"/>
        <end position="273"/>
    </location>
</feature>
<feature type="domain" description="ABC transmembrane type-1" evidence="9">
    <location>
        <begin position="25"/>
        <end position="310"/>
    </location>
</feature>
<evidence type="ECO:0000256" key="7">
    <source>
        <dbReference type="SAM" id="Phobius"/>
    </source>
</evidence>
<dbReference type="GO" id="GO:0005524">
    <property type="term" value="F:ATP binding"/>
    <property type="evidence" value="ECO:0007669"/>
    <property type="project" value="UniProtKB-KW"/>
</dbReference>
<dbReference type="PROSITE" id="PS00211">
    <property type="entry name" value="ABC_TRANSPORTER_1"/>
    <property type="match status" value="1"/>
</dbReference>
<gene>
    <name evidence="10" type="ORF">Ami103574_07595</name>
</gene>
<dbReference type="PROSITE" id="PS50893">
    <property type="entry name" value="ABC_TRANSPORTER_2"/>
    <property type="match status" value="1"/>
</dbReference>
<keyword evidence="6 7" id="KW-0472">Membrane</keyword>
<comment type="subcellular location">
    <subcellularLocation>
        <location evidence="1">Cell membrane</location>
        <topology evidence="1">Multi-pass membrane protein</topology>
    </subcellularLocation>
</comment>
<dbReference type="SUPFAM" id="SSF90123">
    <property type="entry name" value="ABC transporter transmembrane region"/>
    <property type="match status" value="1"/>
</dbReference>
<dbReference type="CDD" id="cd03251">
    <property type="entry name" value="ABCC_MsbA"/>
    <property type="match status" value="1"/>
</dbReference>
<dbReference type="InterPro" id="IPR036640">
    <property type="entry name" value="ABC1_TM_sf"/>
</dbReference>
<dbReference type="InterPro" id="IPR027417">
    <property type="entry name" value="P-loop_NTPase"/>
</dbReference>
<feature type="transmembrane region" description="Helical" evidence="7">
    <location>
        <begin position="20"/>
        <end position="44"/>
    </location>
</feature>
<dbReference type="Proteomes" id="UP000466848">
    <property type="component" value="Chromosome"/>
</dbReference>
<dbReference type="Pfam" id="PF00005">
    <property type="entry name" value="ABC_tran"/>
    <property type="match status" value="1"/>
</dbReference>
<dbReference type="GO" id="GO:0015421">
    <property type="term" value="F:ABC-type oligopeptide transporter activity"/>
    <property type="evidence" value="ECO:0007669"/>
    <property type="project" value="TreeGrafter"/>
</dbReference>
<dbReference type="GO" id="GO:0005886">
    <property type="term" value="C:plasma membrane"/>
    <property type="evidence" value="ECO:0007669"/>
    <property type="project" value="UniProtKB-SubCell"/>
</dbReference>
<reference evidence="10 11" key="1">
    <citation type="submission" date="2020-02" db="EMBL/GenBank/DDBJ databases">
        <authorList>
            <person name="Kim Y.B."/>
            <person name="Roh S.W."/>
        </authorList>
    </citation>
    <scope>NUCLEOTIDE SEQUENCE [LARGE SCALE GENOMIC DNA]</scope>
    <source>
        <strain evidence="10 11">DSM 103574</strain>
    </source>
</reference>
<dbReference type="Pfam" id="PF00664">
    <property type="entry name" value="ABC_membrane"/>
    <property type="match status" value="1"/>
</dbReference>
<keyword evidence="2 7" id="KW-0812">Transmembrane</keyword>
<dbReference type="PANTHER" id="PTHR43394">
    <property type="entry name" value="ATP-DEPENDENT PERMEASE MDL1, MITOCHONDRIAL"/>
    <property type="match status" value="1"/>
</dbReference>
<dbReference type="SUPFAM" id="SSF52540">
    <property type="entry name" value="P-loop containing nucleoside triphosphate hydrolases"/>
    <property type="match status" value="1"/>
</dbReference>
<evidence type="ECO:0000313" key="11">
    <source>
        <dbReference type="Proteomes" id="UP000466848"/>
    </source>
</evidence>
<evidence type="ECO:0000256" key="6">
    <source>
        <dbReference type="ARBA" id="ARBA00023136"/>
    </source>
</evidence>
<dbReference type="FunFam" id="3.40.50.300:FF:000218">
    <property type="entry name" value="Multidrug ABC transporter ATP-binding protein"/>
    <property type="match status" value="1"/>
</dbReference>
<dbReference type="KEGG" id="abut:Ami103574_07595"/>
<evidence type="ECO:0000259" key="8">
    <source>
        <dbReference type="PROSITE" id="PS50893"/>
    </source>
</evidence>
<dbReference type="SMART" id="SM00382">
    <property type="entry name" value="AAA"/>
    <property type="match status" value="1"/>
</dbReference>
<dbReference type="AlphaFoldDB" id="A0A858C0W5"/>
<dbReference type="PROSITE" id="PS50929">
    <property type="entry name" value="ABC_TM1F"/>
    <property type="match status" value="1"/>
</dbReference>
<dbReference type="GO" id="GO:0016887">
    <property type="term" value="F:ATP hydrolysis activity"/>
    <property type="evidence" value="ECO:0007669"/>
    <property type="project" value="InterPro"/>
</dbReference>
<feature type="transmembrane region" description="Helical" evidence="7">
    <location>
        <begin position="165"/>
        <end position="185"/>
    </location>
</feature>
<dbReference type="CDD" id="cd18549">
    <property type="entry name" value="ABC_6TM_YwjA_like"/>
    <property type="match status" value="1"/>
</dbReference>
<sequence length="581" mass="65476">MVTKKTSYLIKRFIPYFKKYKWVLVLDLFCATLTTLCDLVLPLIVRFITEKGMNDIGALTVETILSLGLLYMVLRVLDVIANYYMANVGHVMGARIETDMRKDLFSHMQELSYSYYSNTKIGQLMARITSDLFDITEFAHHCPEEYFIAVLKIAVSFGILCSVDVWLTVIIFAILPVMIFCSMQFNGKMKKAFKKQRNQIGEINAQVEDSLLGIRVSKSFANEEIEKAKFEEGNGKFLGVKIESYKYMAGFQGTVRFFDGIMYIAVVVIGSLFMIKGKIAPSDLVAYLLYVVMLLNSVRRIVEFTEQFQRGMTGIERFIEVMDEPVEIDDAEDAVELQDVKGNIIFEDVSFQYPDSDNILEHLNIHVKAGENIAFVGPSGAGKTTLCNLIPRFYDVTAGRILVDGSDIRQVTVKSLRSQIGMVQQDVYLFSGTVYDNIEYGRPGATKKEIEEAAKMAGAHEFISQLTEGYHTFVGEHGVKLSGGQKQRISIARVFLKNPPILILDEATSALDNESEMIVQESLAKLAKGRTTLTIAHRLTTIRNADRIMVLTDNGIEEEGNHEELLVKQGAYAKLYNLYKQ</sequence>
<evidence type="ECO:0000256" key="1">
    <source>
        <dbReference type="ARBA" id="ARBA00004651"/>
    </source>
</evidence>
<evidence type="ECO:0000256" key="3">
    <source>
        <dbReference type="ARBA" id="ARBA00022741"/>
    </source>
</evidence>
<dbReference type="InterPro" id="IPR039421">
    <property type="entry name" value="Type_1_exporter"/>
</dbReference>
<accession>A0A858C0W5</accession>
<dbReference type="InterPro" id="IPR017871">
    <property type="entry name" value="ABC_transporter-like_CS"/>
</dbReference>
<dbReference type="InterPro" id="IPR003593">
    <property type="entry name" value="AAA+_ATPase"/>
</dbReference>
<dbReference type="Gene3D" id="3.40.50.300">
    <property type="entry name" value="P-loop containing nucleotide triphosphate hydrolases"/>
    <property type="match status" value="1"/>
</dbReference>
<proteinExistence type="predicted"/>
<evidence type="ECO:0000259" key="9">
    <source>
        <dbReference type="PROSITE" id="PS50929"/>
    </source>
</evidence>
<keyword evidence="11" id="KW-1185">Reference proteome</keyword>
<dbReference type="InterPro" id="IPR003439">
    <property type="entry name" value="ABC_transporter-like_ATP-bd"/>
</dbReference>
<dbReference type="InterPro" id="IPR011527">
    <property type="entry name" value="ABC1_TM_dom"/>
</dbReference>
<evidence type="ECO:0000256" key="5">
    <source>
        <dbReference type="ARBA" id="ARBA00022989"/>
    </source>
</evidence>
<name>A0A858C0W5_9FIRM</name>
<dbReference type="EMBL" id="CP048649">
    <property type="protein sequence ID" value="QIB70714.1"/>
    <property type="molecule type" value="Genomic_DNA"/>
</dbReference>
<dbReference type="PANTHER" id="PTHR43394:SF1">
    <property type="entry name" value="ATP-BINDING CASSETTE SUB-FAMILY B MEMBER 10, MITOCHONDRIAL"/>
    <property type="match status" value="1"/>
</dbReference>
<keyword evidence="5 7" id="KW-1133">Transmembrane helix</keyword>
<protein>
    <submittedName>
        <fullName evidence="10">ABC transporter ATP-binding protein</fullName>
    </submittedName>
</protein>
<feature type="transmembrane region" description="Helical" evidence="7">
    <location>
        <begin position="285"/>
        <end position="302"/>
    </location>
</feature>
<evidence type="ECO:0000256" key="2">
    <source>
        <dbReference type="ARBA" id="ARBA00022692"/>
    </source>
</evidence>
<keyword evidence="3" id="KW-0547">Nucleotide-binding</keyword>
<feature type="transmembrane region" description="Helical" evidence="7">
    <location>
        <begin position="56"/>
        <end position="74"/>
    </location>
</feature>
<evidence type="ECO:0000313" key="10">
    <source>
        <dbReference type="EMBL" id="QIB70714.1"/>
    </source>
</evidence>
<feature type="domain" description="ABC transporter" evidence="8">
    <location>
        <begin position="344"/>
        <end position="578"/>
    </location>
</feature>